<dbReference type="VEuPathDB" id="VectorBase:SCAU013914"/>
<organism evidence="5 6">
    <name type="scientific">Stomoxys calcitrans</name>
    <name type="common">Stable fly</name>
    <name type="synonym">Conops calcitrans</name>
    <dbReference type="NCBI Taxonomy" id="35570"/>
    <lineage>
        <taxon>Eukaryota</taxon>
        <taxon>Metazoa</taxon>
        <taxon>Ecdysozoa</taxon>
        <taxon>Arthropoda</taxon>
        <taxon>Hexapoda</taxon>
        <taxon>Insecta</taxon>
        <taxon>Pterygota</taxon>
        <taxon>Neoptera</taxon>
        <taxon>Endopterygota</taxon>
        <taxon>Diptera</taxon>
        <taxon>Brachycera</taxon>
        <taxon>Muscomorpha</taxon>
        <taxon>Muscoidea</taxon>
        <taxon>Muscidae</taxon>
        <taxon>Stomoxys</taxon>
    </lineage>
</organism>
<keyword evidence="1" id="KW-0479">Metal-binding</keyword>
<keyword evidence="3" id="KW-1133">Transmembrane helix</keyword>
<feature type="compositionally biased region" description="Basic and acidic residues" evidence="2">
    <location>
        <begin position="306"/>
        <end position="320"/>
    </location>
</feature>
<dbReference type="PANTHER" id="PTHR21385">
    <property type="entry name" value="ZINC FINGER PROTEIN-RELATED"/>
    <property type="match status" value="1"/>
</dbReference>
<evidence type="ECO:0000313" key="6">
    <source>
        <dbReference type="Proteomes" id="UP000095300"/>
    </source>
</evidence>
<keyword evidence="1" id="KW-0863">Zinc-finger</keyword>
<dbReference type="GO" id="GO:0008270">
    <property type="term" value="F:zinc ion binding"/>
    <property type="evidence" value="ECO:0007669"/>
    <property type="project" value="UniProtKB-KW"/>
</dbReference>
<feature type="region of interest" description="Disordered" evidence="2">
    <location>
        <begin position="241"/>
        <end position="354"/>
    </location>
</feature>
<sequence length="763" mass="85444">MGSKIVNLEIFLIYFLLLIPWPHTHVIKRLCSKDSSRLVRKIVRSKWTPILDKYQVKLPLECPLHPFRDIFAPRQDAKKRDRPTQWTCRLCGKSFYQEKFLDLHFETRHKAIINEAEDAVCLADYCDIMRCEVFQTEESSSLKIGDQNIVTDIEVWGDSFGQNSALAKANVAYLSLLPIRTSSIGASRAAKVQNRQLCQDKIGQTKCQQTETSNENYIYSTNNNNNGASRTKYTPHIQTPAESLTSSAAPHIYSSSSSSSSSSGASRSQKTYSTTSSSSTSNSAYSSGSGTSGSGTTSTSSNTKESTSHHADGGAEHNTRTENSNSDDSVKTQTNTSDDDERSKTSGNNGQMSTMQKIRANCKAEELIKLKSKCEFLVRTCIGGLILSMSDQQFRDMEEEMNKAVCWYLTCERYWEDGPLEPRAFPWGLIVILIFVLSSGICFCYYIIWILFDSEEATINANTNANHLYHTQQMQHQHLQHQQQQQQQQHRQHIYIPASHQHQLQHHPSQIQDHYHFQEYPTTGIHHHGMSNVEHPSSSNTNQYYYHQAQGEVGHHDMYPEPVQYDYRHSPRRYIGDQRRPGTPITMATGQATLGTQSGGAQTPLRHPTNLAYQQDILDRRDYINSRAHGTSVVSSHNTLASTRGPNTGSSGALSSLGHHSQAQLDCDSTLPATHLGSSGGITASTMSGDGIGGGGAVGGMKHYNTIPRPLEPRQRYVSGSQQSLRASSSTHEIIQNEVGHNEHYIYVTYPPDLKKRFFEKYE</sequence>
<dbReference type="EnsemblMetazoa" id="SCAU013914-RA">
    <property type="protein sequence ID" value="SCAU013914-PA"/>
    <property type="gene ID" value="SCAU013914"/>
</dbReference>
<feature type="domain" description="C2H2-type" evidence="4">
    <location>
        <begin position="86"/>
        <end position="109"/>
    </location>
</feature>
<evidence type="ECO:0000256" key="3">
    <source>
        <dbReference type="SAM" id="Phobius"/>
    </source>
</evidence>
<accession>A0A1I8Q4S6</accession>
<dbReference type="Proteomes" id="UP000095300">
    <property type="component" value="Unassembled WGS sequence"/>
</dbReference>
<dbReference type="InterPro" id="IPR013087">
    <property type="entry name" value="Znf_C2H2_type"/>
</dbReference>
<keyword evidence="3" id="KW-0472">Membrane</keyword>
<dbReference type="OrthoDB" id="4507at2759"/>
<feature type="region of interest" description="Disordered" evidence="2">
    <location>
        <begin position="635"/>
        <end position="657"/>
    </location>
</feature>
<evidence type="ECO:0000256" key="2">
    <source>
        <dbReference type="SAM" id="MobiDB-lite"/>
    </source>
</evidence>
<keyword evidence="6" id="KW-1185">Reference proteome</keyword>
<keyword evidence="1" id="KW-0862">Zinc</keyword>
<dbReference type="PANTHER" id="PTHR21385:SF0">
    <property type="entry name" value="RE51073P"/>
    <property type="match status" value="1"/>
</dbReference>
<feature type="compositionally biased region" description="Polar residues" evidence="2">
    <location>
        <begin position="635"/>
        <end position="648"/>
    </location>
</feature>
<dbReference type="AlphaFoldDB" id="A0A1I8Q4S6"/>
<feature type="transmembrane region" description="Helical" evidence="3">
    <location>
        <begin position="6"/>
        <end position="27"/>
    </location>
</feature>
<reference evidence="5" key="1">
    <citation type="submission" date="2020-05" db="UniProtKB">
        <authorList>
            <consortium name="EnsemblMetazoa"/>
        </authorList>
    </citation>
    <scope>IDENTIFICATION</scope>
    <source>
        <strain evidence="5">USDA</strain>
    </source>
</reference>
<evidence type="ECO:0000259" key="4">
    <source>
        <dbReference type="PROSITE" id="PS50157"/>
    </source>
</evidence>
<feature type="compositionally biased region" description="Polar residues" evidence="2">
    <location>
        <begin position="345"/>
        <end position="354"/>
    </location>
</feature>
<feature type="compositionally biased region" description="Polar residues" evidence="2">
    <location>
        <begin position="321"/>
        <end position="336"/>
    </location>
</feature>
<protein>
    <recommendedName>
        <fullName evidence="4">C2H2-type domain-containing protein</fullName>
    </recommendedName>
</protein>
<feature type="compositionally biased region" description="Low complexity" evidence="2">
    <location>
        <begin position="246"/>
        <end position="305"/>
    </location>
</feature>
<dbReference type="PROSITE" id="PS50157">
    <property type="entry name" value="ZINC_FINGER_C2H2_2"/>
    <property type="match status" value="1"/>
</dbReference>
<gene>
    <name evidence="5" type="primary">106082299</name>
</gene>
<evidence type="ECO:0000313" key="5">
    <source>
        <dbReference type="EnsemblMetazoa" id="SCAU013914-PA"/>
    </source>
</evidence>
<dbReference type="PROSITE" id="PS00028">
    <property type="entry name" value="ZINC_FINGER_C2H2_1"/>
    <property type="match status" value="1"/>
</dbReference>
<keyword evidence="3" id="KW-0812">Transmembrane</keyword>
<feature type="transmembrane region" description="Helical" evidence="3">
    <location>
        <begin position="427"/>
        <end position="452"/>
    </location>
</feature>
<name>A0A1I8Q4S6_STOCA</name>
<proteinExistence type="predicted"/>
<evidence type="ECO:0000256" key="1">
    <source>
        <dbReference type="PROSITE-ProRule" id="PRU00042"/>
    </source>
</evidence>